<keyword evidence="2" id="KW-1185">Reference proteome</keyword>
<reference evidence="1 2" key="1">
    <citation type="submission" date="2024-06" db="EMBL/GenBank/DDBJ databases">
        <title>Draft genome sequence of Geodermatophilus badlandi, a novel member of the Geodermatophilaceae isolated from badland sedimentary rocks in the Red desert, Wyoming, USA.</title>
        <authorList>
            <person name="Ben Tekaya S."/>
            <person name="Nouioui I."/>
            <person name="Flores G.M."/>
            <person name="Shaal M.N."/>
            <person name="Bredoire F."/>
            <person name="Basile F."/>
            <person name="Van Diepen L."/>
            <person name="Ward N.L."/>
        </authorList>
    </citation>
    <scope>NUCLEOTIDE SEQUENCE [LARGE SCALE GENOMIC DNA]</scope>
    <source>
        <strain evidence="1 2">WL48A</strain>
    </source>
</reference>
<proteinExistence type="predicted"/>
<name>A0ABV3XE36_9ACTN</name>
<comment type="caution">
    <text evidence="1">The sequence shown here is derived from an EMBL/GenBank/DDBJ whole genome shotgun (WGS) entry which is preliminary data.</text>
</comment>
<evidence type="ECO:0000313" key="1">
    <source>
        <dbReference type="EMBL" id="MEX5718383.1"/>
    </source>
</evidence>
<dbReference type="EMBL" id="JBFNXQ010000019">
    <property type="protein sequence ID" value="MEX5718383.1"/>
    <property type="molecule type" value="Genomic_DNA"/>
</dbReference>
<dbReference type="RefSeq" id="WP_369205173.1">
    <property type="nucleotide sequence ID" value="NZ_JBFNXQ010000019.1"/>
</dbReference>
<accession>A0ABV3XE36</accession>
<dbReference type="Proteomes" id="UP001560045">
    <property type="component" value="Unassembled WGS sequence"/>
</dbReference>
<organism evidence="1 2">
    <name type="scientific">Geodermatophilus maliterrae</name>
    <dbReference type="NCBI Taxonomy" id="3162531"/>
    <lineage>
        <taxon>Bacteria</taxon>
        <taxon>Bacillati</taxon>
        <taxon>Actinomycetota</taxon>
        <taxon>Actinomycetes</taxon>
        <taxon>Geodermatophilales</taxon>
        <taxon>Geodermatophilaceae</taxon>
        <taxon>Geodermatophilus</taxon>
    </lineage>
</organism>
<protein>
    <submittedName>
        <fullName evidence="1">Uncharacterized protein</fullName>
    </submittedName>
</protein>
<evidence type="ECO:0000313" key="2">
    <source>
        <dbReference type="Proteomes" id="UP001560045"/>
    </source>
</evidence>
<sequence length="156" mass="16097">MTAEPGASAARRHAVLGTAVVLTALLAALAVVQWAGRDRAPFGPGSLDAVERAVTAAGLRICEAADVDHDLPGASLGGRAYEVAASCPDDATTIVVDRFASAGDRDAAARRFESLTRPRGSGAVLTLDDATVLLQGPGDEEPRRRLREALVVEGAR</sequence>
<gene>
    <name evidence="1" type="ORF">ABQ292_08380</name>
</gene>